<accession>A0A423WPY8</accession>
<evidence type="ECO:0000256" key="1">
    <source>
        <dbReference type="SAM" id="MobiDB-lite"/>
    </source>
</evidence>
<evidence type="ECO:0000313" key="2">
    <source>
        <dbReference type="EMBL" id="ROW05487.1"/>
    </source>
</evidence>
<dbReference type="Proteomes" id="UP000284375">
    <property type="component" value="Unassembled WGS sequence"/>
</dbReference>
<reference evidence="2 3" key="1">
    <citation type="submission" date="2015-09" db="EMBL/GenBank/DDBJ databases">
        <title>Host preference determinants of Valsa canker pathogens revealed by comparative genomics.</title>
        <authorList>
            <person name="Yin Z."/>
            <person name="Huang L."/>
        </authorList>
    </citation>
    <scope>NUCLEOTIDE SEQUENCE [LARGE SCALE GENOMIC DNA]</scope>
    <source>
        <strain evidence="2 3">YSFL</strain>
    </source>
</reference>
<dbReference type="EMBL" id="LJZO01000001">
    <property type="protein sequence ID" value="ROW05487.1"/>
    <property type="molecule type" value="Genomic_DNA"/>
</dbReference>
<protein>
    <submittedName>
        <fullName evidence="2">Uncharacterized protein</fullName>
    </submittedName>
</protein>
<name>A0A423WPY8_CYTCH</name>
<sequence length="107" mass="12036">MARPPFVGPGYRGLLGGQTPEIPETDLYAIRNTATTSTDLPQGSIRRASFPSRHGHDASQVFVPDYRLAPEHPYSMAAHLREFELNLMLVMPWGKGFRYSAYEIPRC</sequence>
<gene>
    <name evidence="2" type="ORF">VSDG_00588</name>
</gene>
<feature type="region of interest" description="Disordered" evidence="1">
    <location>
        <begin position="37"/>
        <end position="57"/>
    </location>
</feature>
<dbReference type="OrthoDB" id="408631at2759"/>
<proteinExistence type="predicted"/>
<keyword evidence="3" id="KW-1185">Reference proteome</keyword>
<dbReference type="AlphaFoldDB" id="A0A423WPY8"/>
<comment type="caution">
    <text evidence="2">The sequence shown here is derived from an EMBL/GenBank/DDBJ whole genome shotgun (WGS) entry which is preliminary data.</text>
</comment>
<organism evidence="2 3">
    <name type="scientific">Cytospora chrysosperma</name>
    <name type="common">Cytospora canker fungus</name>
    <name type="synonym">Sphaeria chrysosperma</name>
    <dbReference type="NCBI Taxonomy" id="252740"/>
    <lineage>
        <taxon>Eukaryota</taxon>
        <taxon>Fungi</taxon>
        <taxon>Dikarya</taxon>
        <taxon>Ascomycota</taxon>
        <taxon>Pezizomycotina</taxon>
        <taxon>Sordariomycetes</taxon>
        <taxon>Sordariomycetidae</taxon>
        <taxon>Diaporthales</taxon>
        <taxon>Cytosporaceae</taxon>
        <taxon>Cytospora</taxon>
    </lineage>
</organism>
<evidence type="ECO:0000313" key="3">
    <source>
        <dbReference type="Proteomes" id="UP000284375"/>
    </source>
</evidence>